<evidence type="ECO:0000313" key="4">
    <source>
        <dbReference type="Proteomes" id="UP000629098"/>
    </source>
</evidence>
<feature type="chain" id="PRO_5035283275" evidence="1">
    <location>
        <begin position="29"/>
        <end position="172"/>
    </location>
</feature>
<reference evidence="3" key="1">
    <citation type="submission" date="2020-09" db="EMBL/GenBank/DDBJ databases">
        <title>Iningainema tapete sp. nov. (Scytonemataceae, Cyanobacteria) from greenhouses in central Florida (USA) produces two types of nodularin with biosynthetic potential for microcystin-LR and anabaenopeptins.</title>
        <authorList>
            <person name="Berthold D.E."/>
            <person name="Lefler F.W."/>
            <person name="Huang I.-S."/>
            <person name="Abdulla H."/>
            <person name="Zimba P.V."/>
            <person name="Laughinghouse H.D. IV."/>
        </authorList>
    </citation>
    <scope>NUCLEOTIDE SEQUENCE</scope>
    <source>
        <strain evidence="3">BLCCT55</strain>
    </source>
</reference>
<protein>
    <submittedName>
        <fullName evidence="3">DM13 domain-containing protein</fullName>
    </submittedName>
</protein>
<dbReference type="PROSITE" id="PS51549">
    <property type="entry name" value="DM13"/>
    <property type="match status" value="1"/>
</dbReference>
<keyword evidence="1" id="KW-0732">Signal</keyword>
<dbReference type="EMBL" id="JACXAE010000057">
    <property type="protein sequence ID" value="MBD2773657.1"/>
    <property type="molecule type" value="Genomic_DNA"/>
</dbReference>
<dbReference type="AlphaFoldDB" id="A0A8J7BXE4"/>
<gene>
    <name evidence="3" type="ORF">ICL16_16645</name>
</gene>
<sequence>MKLNQFVQLSIVSSLACVLSVSAVTVRASQNPVTRVSSSVSTVTSGTLIAQKQQKIAASGTFVKAEQPTSGTAQIITENGQQFLVLDSAFQTSDQGPDLHVLLDSSNKPPMKYDNLTRYVNLGKLQKFNGTQRYPIPSAINLANFKSVVIWCRMANATFGYAPLRPASNASR</sequence>
<feature type="signal peptide" evidence="1">
    <location>
        <begin position="1"/>
        <end position="28"/>
    </location>
</feature>
<feature type="domain" description="DM13" evidence="2">
    <location>
        <begin position="60"/>
        <end position="165"/>
    </location>
</feature>
<organism evidence="3 4">
    <name type="scientific">Iningainema tapete BLCC-T55</name>
    <dbReference type="NCBI Taxonomy" id="2748662"/>
    <lineage>
        <taxon>Bacteria</taxon>
        <taxon>Bacillati</taxon>
        <taxon>Cyanobacteriota</taxon>
        <taxon>Cyanophyceae</taxon>
        <taxon>Nostocales</taxon>
        <taxon>Scytonemataceae</taxon>
        <taxon>Iningainema tapete</taxon>
    </lineage>
</organism>
<evidence type="ECO:0000259" key="2">
    <source>
        <dbReference type="PROSITE" id="PS51549"/>
    </source>
</evidence>
<dbReference type="Proteomes" id="UP000629098">
    <property type="component" value="Unassembled WGS sequence"/>
</dbReference>
<proteinExistence type="predicted"/>
<dbReference type="InterPro" id="IPR019545">
    <property type="entry name" value="DM13_domain"/>
</dbReference>
<keyword evidence="4" id="KW-1185">Reference proteome</keyword>
<name>A0A8J7BXE4_9CYAN</name>
<comment type="caution">
    <text evidence="3">The sequence shown here is derived from an EMBL/GenBank/DDBJ whole genome shotgun (WGS) entry which is preliminary data.</text>
</comment>
<dbReference type="PROSITE" id="PS51257">
    <property type="entry name" value="PROKAR_LIPOPROTEIN"/>
    <property type="match status" value="1"/>
</dbReference>
<accession>A0A8J7BXE4</accession>
<dbReference type="RefSeq" id="WP_190829708.1">
    <property type="nucleotide sequence ID" value="NZ_CAWPPI010000057.1"/>
</dbReference>
<evidence type="ECO:0000256" key="1">
    <source>
        <dbReference type="SAM" id="SignalP"/>
    </source>
</evidence>
<evidence type="ECO:0000313" key="3">
    <source>
        <dbReference type="EMBL" id="MBD2773657.1"/>
    </source>
</evidence>
<dbReference type="Pfam" id="PF10517">
    <property type="entry name" value="DM13"/>
    <property type="match status" value="1"/>
</dbReference>